<keyword evidence="11" id="KW-1185">Reference proteome</keyword>
<protein>
    <submittedName>
        <fullName evidence="10">D-alanyl-D-alanine carboxypeptidase family protein</fullName>
        <ecNumber evidence="10">3.4.-.-</ecNumber>
    </submittedName>
</protein>
<evidence type="ECO:0000313" key="11">
    <source>
        <dbReference type="Proteomes" id="UP001596990"/>
    </source>
</evidence>
<evidence type="ECO:0000256" key="8">
    <source>
        <dbReference type="SAM" id="SignalP"/>
    </source>
</evidence>
<dbReference type="Proteomes" id="UP001596990">
    <property type="component" value="Unassembled WGS sequence"/>
</dbReference>
<dbReference type="Gene3D" id="3.40.710.10">
    <property type="entry name" value="DD-peptidase/beta-lactamase superfamily"/>
    <property type="match status" value="1"/>
</dbReference>
<comment type="similarity">
    <text evidence="1 7">Belongs to the peptidase S11 family.</text>
</comment>
<comment type="caution">
    <text evidence="10">The sequence shown here is derived from an EMBL/GenBank/DDBJ whole genome shotgun (WGS) entry which is preliminary data.</text>
</comment>
<feature type="chain" id="PRO_5045143225" evidence="8">
    <location>
        <begin position="25"/>
        <end position="369"/>
    </location>
</feature>
<dbReference type="PANTHER" id="PTHR21581">
    <property type="entry name" value="D-ALANYL-D-ALANINE CARBOXYPEPTIDASE"/>
    <property type="match status" value="1"/>
</dbReference>
<evidence type="ECO:0000256" key="2">
    <source>
        <dbReference type="ARBA" id="ARBA00022729"/>
    </source>
</evidence>
<accession>A0ABW3L1Y2</accession>
<dbReference type="GO" id="GO:0004180">
    <property type="term" value="F:carboxypeptidase activity"/>
    <property type="evidence" value="ECO:0007669"/>
    <property type="project" value="UniProtKB-KW"/>
</dbReference>
<dbReference type="PRINTS" id="PR00725">
    <property type="entry name" value="DADACBPTASE1"/>
</dbReference>
<evidence type="ECO:0000313" key="10">
    <source>
        <dbReference type="EMBL" id="MFD1019787.1"/>
    </source>
</evidence>
<keyword evidence="2 8" id="KW-0732">Signal</keyword>
<keyword evidence="10" id="KW-0645">Protease</keyword>
<keyword evidence="3 10" id="KW-0378">Hydrolase</keyword>
<dbReference type="InterPro" id="IPR018044">
    <property type="entry name" value="Peptidase_S11"/>
</dbReference>
<reference evidence="11" key="1">
    <citation type="journal article" date="2019" name="Int. J. Syst. Evol. Microbiol.">
        <title>The Global Catalogue of Microorganisms (GCM) 10K type strain sequencing project: providing services to taxonomists for standard genome sequencing and annotation.</title>
        <authorList>
            <consortium name="The Broad Institute Genomics Platform"/>
            <consortium name="The Broad Institute Genome Sequencing Center for Infectious Disease"/>
            <person name="Wu L."/>
            <person name="Ma J."/>
        </authorList>
    </citation>
    <scope>NUCLEOTIDE SEQUENCE [LARGE SCALE GENOMIC DNA]</scope>
    <source>
        <strain evidence="11">CCUG 56607</strain>
    </source>
</reference>
<keyword evidence="10" id="KW-0121">Carboxypeptidase</keyword>
<feature type="domain" description="Peptidase S11 D-alanyl-D-alanine carboxypeptidase A N-terminal" evidence="9">
    <location>
        <begin position="27"/>
        <end position="250"/>
    </location>
</feature>
<evidence type="ECO:0000256" key="5">
    <source>
        <dbReference type="ARBA" id="ARBA00022984"/>
    </source>
</evidence>
<dbReference type="Pfam" id="PF00768">
    <property type="entry name" value="Peptidase_S11"/>
    <property type="match status" value="1"/>
</dbReference>
<evidence type="ECO:0000256" key="4">
    <source>
        <dbReference type="ARBA" id="ARBA00022960"/>
    </source>
</evidence>
<gene>
    <name evidence="10" type="ORF">ACFQ2J_11440</name>
</gene>
<dbReference type="PANTHER" id="PTHR21581:SF33">
    <property type="entry name" value="D-ALANYL-D-ALANINE CARBOXYPEPTIDASE DACB"/>
    <property type="match status" value="1"/>
</dbReference>
<dbReference type="InterPro" id="IPR012338">
    <property type="entry name" value="Beta-lactam/transpept-like"/>
</dbReference>
<dbReference type="RefSeq" id="WP_386060257.1">
    <property type="nucleotide sequence ID" value="NZ_JBHTKL010000005.1"/>
</dbReference>
<dbReference type="EMBL" id="JBHTKL010000005">
    <property type="protein sequence ID" value="MFD1019787.1"/>
    <property type="molecule type" value="Genomic_DNA"/>
</dbReference>
<proteinExistence type="inferred from homology"/>
<evidence type="ECO:0000256" key="1">
    <source>
        <dbReference type="ARBA" id="ARBA00007164"/>
    </source>
</evidence>
<dbReference type="EC" id="3.4.-.-" evidence="10"/>
<dbReference type="InterPro" id="IPR001967">
    <property type="entry name" value="Peptidase_S11_N"/>
</dbReference>
<feature type="signal peptide" evidence="8">
    <location>
        <begin position="1"/>
        <end position="24"/>
    </location>
</feature>
<evidence type="ECO:0000256" key="6">
    <source>
        <dbReference type="ARBA" id="ARBA00023316"/>
    </source>
</evidence>
<name>A0ABW3L1Y2_9BACI</name>
<evidence type="ECO:0000256" key="3">
    <source>
        <dbReference type="ARBA" id="ARBA00022801"/>
    </source>
</evidence>
<keyword evidence="4" id="KW-0133">Cell shape</keyword>
<evidence type="ECO:0000256" key="7">
    <source>
        <dbReference type="RuleBase" id="RU004016"/>
    </source>
</evidence>
<organism evidence="10 11">
    <name type="scientific">Thalassobacillus hwangdonensis</name>
    <dbReference type="NCBI Taxonomy" id="546108"/>
    <lineage>
        <taxon>Bacteria</taxon>
        <taxon>Bacillati</taxon>
        <taxon>Bacillota</taxon>
        <taxon>Bacilli</taxon>
        <taxon>Bacillales</taxon>
        <taxon>Bacillaceae</taxon>
        <taxon>Thalassobacillus</taxon>
    </lineage>
</organism>
<evidence type="ECO:0000259" key="9">
    <source>
        <dbReference type="Pfam" id="PF00768"/>
    </source>
</evidence>
<keyword evidence="6" id="KW-0961">Cell wall biogenesis/degradation</keyword>
<dbReference type="SUPFAM" id="SSF56601">
    <property type="entry name" value="beta-lactamase/transpeptidase-like"/>
    <property type="match status" value="1"/>
</dbReference>
<sequence>MNRRIISLISAILFTILLPTNGFAASDNLNLQSETAVLMESDSGDILYGENSDKRMYPASITKIITGIIAIEEGNLDDTVTISENAAQADGTSVYLIEGEQVPLKKLVQGLMINSGNDAAVAIAEHMDGSVAAFSHRMNAFVKEKVGVYDSNFKNPHGLPDDDHYTTAADMAEITRYAMNNPIFREIVGTKELPWVGESWDTTLINHNKILWRYEGATGVKNGWTTKSGHTLVSSAERNGMELIAVVMKVQGFERAYRETTTLFDYGYDNFEKGKVAKDTKFNHNGKEFKAYEDFYYTKPKDSSVTTDVSPWGQLIVESDGEIRGTTQLALQAAEKIESPAAVEVNSESVDEEEKGFFQNIFGWIGGLF</sequence>
<keyword evidence="5" id="KW-0573">Peptidoglycan synthesis</keyword>